<dbReference type="PANTHER" id="PTHR21028">
    <property type="entry name" value="SI:CH211-156B7.4"/>
    <property type="match status" value="1"/>
</dbReference>
<protein>
    <submittedName>
        <fullName evidence="2">Class IV adenylate cyclase</fullName>
    </submittedName>
</protein>
<dbReference type="PANTHER" id="PTHR21028:SF2">
    <property type="entry name" value="CYTH DOMAIN-CONTAINING PROTEIN"/>
    <property type="match status" value="1"/>
</dbReference>
<dbReference type="NCBIfam" id="TIGR00318">
    <property type="entry name" value="cyaB"/>
    <property type="match status" value="1"/>
</dbReference>
<gene>
    <name evidence="2" type="primary">cyaB</name>
    <name evidence="2" type="ORF">E5139_14660</name>
</gene>
<dbReference type="Gene3D" id="2.40.320.10">
    <property type="entry name" value="Hypothetical Protein Pfu-838710-001"/>
    <property type="match status" value="1"/>
</dbReference>
<dbReference type="AlphaFoldDB" id="A0A4D6KHR3"/>
<dbReference type="InterPro" id="IPR023577">
    <property type="entry name" value="CYTH_domain"/>
</dbReference>
<dbReference type="InterPro" id="IPR008173">
    <property type="entry name" value="Adenylyl_cyclase_CyaB"/>
</dbReference>
<organism evidence="2 3">
    <name type="scientific">Halomicrobium mukohataei</name>
    <dbReference type="NCBI Taxonomy" id="57705"/>
    <lineage>
        <taxon>Archaea</taxon>
        <taxon>Methanobacteriati</taxon>
        <taxon>Methanobacteriota</taxon>
        <taxon>Stenosarchaea group</taxon>
        <taxon>Halobacteria</taxon>
        <taxon>Halobacteriales</taxon>
        <taxon>Haloarculaceae</taxon>
        <taxon>Halomicrobium</taxon>
    </lineage>
</organism>
<sequence>MYEVELKVETDHEPVRERLDELGATFLGTVEQADTYYDAPHREFAETDEALRVRRETVDGESSAVMTYKGPKVDAASKTREEIETAVGDGDDAAAIFESVGFAAAATVRKERDRYRLDGYTVTLDTVAGAGSFVEVETEAEEIDAAREGAADLVRDLGLDPDEQIRTSYLGLLLDDGDAGE</sequence>
<dbReference type="EMBL" id="CP039375">
    <property type="protein sequence ID" value="QCD66825.1"/>
    <property type="molecule type" value="Genomic_DNA"/>
</dbReference>
<dbReference type="GeneID" id="8411846"/>
<dbReference type="SMART" id="SM01118">
    <property type="entry name" value="CYTH"/>
    <property type="match status" value="1"/>
</dbReference>
<reference evidence="2 3" key="1">
    <citation type="submission" date="2019-04" db="EMBL/GenBank/DDBJ databases">
        <title>Complete genome sequence of Arthrobacter sp. ZXY-2 associated with effective atrazine degradation and salt adaptation.</title>
        <authorList>
            <person name="Zhao X."/>
        </authorList>
    </citation>
    <scope>NUCLEOTIDE SEQUENCE [LARGE SCALE GENOMIC DNA]</scope>
    <source>
        <strain evidence="3">ZP60</strain>
    </source>
</reference>
<evidence type="ECO:0000313" key="3">
    <source>
        <dbReference type="Proteomes" id="UP000297053"/>
    </source>
</evidence>
<dbReference type="KEGG" id="halz:E5139_14660"/>
<dbReference type="RefSeq" id="WP_015763259.1">
    <property type="nucleotide sequence ID" value="NZ_CP039375.1"/>
</dbReference>
<feature type="domain" description="CYTH" evidence="1">
    <location>
        <begin position="1"/>
        <end position="175"/>
    </location>
</feature>
<dbReference type="SUPFAM" id="SSF55154">
    <property type="entry name" value="CYTH-like phosphatases"/>
    <property type="match status" value="1"/>
</dbReference>
<name>A0A4D6KHR3_9EURY</name>
<evidence type="ECO:0000313" key="2">
    <source>
        <dbReference type="EMBL" id="QCD66825.1"/>
    </source>
</evidence>
<evidence type="ECO:0000259" key="1">
    <source>
        <dbReference type="PROSITE" id="PS51707"/>
    </source>
</evidence>
<dbReference type="PROSITE" id="PS51707">
    <property type="entry name" value="CYTH"/>
    <property type="match status" value="1"/>
</dbReference>
<dbReference type="OMA" id="QHPCRDF"/>
<dbReference type="Proteomes" id="UP000297053">
    <property type="component" value="Chromosome"/>
</dbReference>
<dbReference type="Pfam" id="PF01928">
    <property type="entry name" value="CYTH"/>
    <property type="match status" value="1"/>
</dbReference>
<accession>A0A4D6KHR3</accession>
<dbReference type="GeneID" id="42180206"/>
<dbReference type="CDD" id="cd07890">
    <property type="entry name" value="CYTH-like_AC_IV-like"/>
    <property type="match status" value="1"/>
</dbReference>
<reference evidence="2 3" key="2">
    <citation type="submission" date="2019-04" db="EMBL/GenBank/DDBJ databases">
        <authorList>
            <person name="Yang S."/>
            <person name="Wei W."/>
        </authorList>
    </citation>
    <scope>NUCLEOTIDE SEQUENCE [LARGE SCALE GENOMIC DNA]</scope>
    <source>
        <strain evidence="3">ZP60</strain>
    </source>
</reference>
<proteinExistence type="predicted"/>
<dbReference type="InterPro" id="IPR033469">
    <property type="entry name" value="CYTH-like_dom_sf"/>
</dbReference>